<feature type="region of interest" description="Disordered" evidence="1">
    <location>
        <begin position="523"/>
        <end position="561"/>
    </location>
</feature>
<feature type="region of interest" description="Disordered" evidence="1">
    <location>
        <begin position="349"/>
        <end position="387"/>
    </location>
</feature>
<evidence type="ECO:0000313" key="4">
    <source>
        <dbReference type="Proteomes" id="UP000241890"/>
    </source>
</evidence>
<feature type="compositionally biased region" description="Acidic residues" evidence="1">
    <location>
        <begin position="100"/>
        <end position="111"/>
    </location>
</feature>
<dbReference type="PROSITE" id="PS50020">
    <property type="entry name" value="WW_DOMAIN_2"/>
    <property type="match status" value="1"/>
</dbReference>
<gene>
    <name evidence="3" type="ORF">FCC1311_056712</name>
</gene>
<feature type="compositionally biased region" description="Low complexity" evidence="1">
    <location>
        <begin position="121"/>
        <end position="138"/>
    </location>
</feature>
<evidence type="ECO:0000259" key="2">
    <source>
        <dbReference type="PROSITE" id="PS50020"/>
    </source>
</evidence>
<accession>A0A2R5GEV0</accession>
<feature type="region of interest" description="Disordered" evidence="1">
    <location>
        <begin position="58"/>
        <end position="144"/>
    </location>
</feature>
<reference evidence="3 4" key="1">
    <citation type="submission" date="2017-12" db="EMBL/GenBank/DDBJ databases">
        <title>Sequencing, de novo assembly and annotation of complete genome of a new Thraustochytrid species, strain FCC1311.</title>
        <authorList>
            <person name="Sedici K."/>
            <person name="Godart F."/>
            <person name="Aiese Cigliano R."/>
            <person name="Sanseverino W."/>
            <person name="Barakat M."/>
            <person name="Ortet P."/>
            <person name="Marechal E."/>
            <person name="Cagnac O."/>
            <person name="Amato A."/>
        </authorList>
    </citation>
    <scope>NUCLEOTIDE SEQUENCE [LARGE SCALE GENOMIC DNA]</scope>
</reference>
<feature type="domain" description="WW" evidence="2">
    <location>
        <begin position="573"/>
        <end position="607"/>
    </location>
</feature>
<comment type="caution">
    <text evidence="3">The sequence shown here is derived from an EMBL/GenBank/DDBJ whole genome shotgun (WGS) entry which is preliminary data.</text>
</comment>
<dbReference type="InParanoid" id="A0A2R5GEV0"/>
<sequence length="607" mass="65549">MVDLNALSRRELQNLAKKEGIRANQKTSDLVAQLSAAQNETNAENDSNDFNTLAEQVDKLNLGDDRSEDQSDSEAAGSEANGHTTNNNSNEADNRTNTEESTDAAEVEDVLGELPQRLSKSMRAPSSLRHSSSASDLPTGIPQRSIALRTTTSSKVDEFGDGMDEGKSASARPQDAVKSAFEESVRATEARFNADRIAKARKSLGYQPRQTACPAELSASLASRQSLERAVAAAHSKPGASGPEKIWVGAAEETPASIVDERIRIAVNAIAALQAGDHGSSFDQICGFIKKTPTPFYDKGSTAVQLHRALRVAVEENALISKTSASGEVRFAMPPGTSVSMLAASATTATTTSAPLPVNSNGASDRSGALRKLDDDLPSPPAIPAIPEAKPLRLGAKDDRDLKTPSALLRPGSKARVSNALKRPDDVATRLRSAVKTERLRRNKLRQQLRRDLMQQQLDGARGAANSVQESLLPRNLHCENCKAALSQTGSTQMELTRLPSSVPAEAAEEAPLEVDVDESFVEETRAAPSQSQSQSQSRGPWETPAPKQTRVKAVSALSPVQMDPVEMMKTLGPEHKDWELRESRSKPGRFYFYNRVTHKTKWKMTD</sequence>
<feature type="compositionally biased region" description="Basic and acidic residues" evidence="1">
    <location>
        <begin position="58"/>
        <end position="69"/>
    </location>
</feature>
<keyword evidence="4" id="KW-1185">Reference proteome</keyword>
<dbReference type="EMBL" id="BEYU01000058">
    <property type="protein sequence ID" value="GBG29450.1"/>
    <property type="molecule type" value="Genomic_DNA"/>
</dbReference>
<dbReference type="InterPro" id="IPR001202">
    <property type="entry name" value="WW_dom"/>
</dbReference>
<dbReference type="Proteomes" id="UP000241890">
    <property type="component" value="Unassembled WGS sequence"/>
</dbReference>
<dbReference type="AlphaFoldDB" id="A0A2R5GEV0"/>
<evidence type="ECO:0000313" key="3">
    <source>
        <dbReference type="EMBL" id="GBG29450.1"/>
    </source>
</evidence>
<protein>
    <submittedName>
        <fullName evidence="3">Nucleolar and spindle-associated protein 1</fullName>
    </submittedName>
</protein>
<organism evidence="3 4">
    <name type="scientific">Hondaea fermentalgiana</name>
    <dbReference type="NCBI Taxonomy" id="2315210"/>
    <lineage>
        <taxon>Eukaryota</taxon>
        <taxon>Sar</taxon>
        <taxon>Stramenopiles</taxon>
        <taxon>Bigyra</taxon>
        <taxon>Labyrinthulomycetes</taxon>
        <taxon>Thraustochytrida</taxon>
        <taxon>Thraustochytriidae</taxon>
        <taxon>Hondaea</taxon>
    </lineage>
</organism>
<name>A0A2R5GEV0_9STRA</name>
<proteinExistence type="predicted"/>
<feature type="region of interest" description="Disordered" evidence="1">
    <location>
        <begin position="156"/>
        <end position="176"/>
    </location>
</feature>
<evidence type="ECO:0000256" key="1">
    <source>
        <dbReference type="SAM" id="MobiDB-lite"/>
    </source>
</evidence>
<feature type="compositionally biased region" description="Polar residues" evidence="1">
    <location>
        <begin position="81"/>
        <end position="91"/>
    </location>
</feature>